<keyword evidence="3" id="KW-1185">Reference proteome</keyword>
<evidence type="ECO:0000313" key="3">
    <source>
        <dbReference type="Proteomes" id="UP001222027"/>
    </source>
</evidence>
<reference evidence="2 3" key="1">
    <citation type="submission" date="2022-12" db="EMBL/GenBank/DDBJ databases">
        <title>Chromosome-scale assembly of the Ensete ventricosum genome.</title>
        <authorList>
            <person name="Dussert Y."/>
            <person name="Stocks J."/>
            <person name="Wendawek A."/>
            <person name="Woldeyes F."/>
            <person name="Nichols R.A."/>
            <person name="Borrell J.S."/>
        </authorList>
    </citation>
    <scope>NUCLEOTIDE SEQUENCE [LARGE SCALE GENOMIC DNA]</scope>
    <source>
        <strain evidence="3">cv. Maze</strain>
        <tissue evidence="2">Seeds</tissue>
    </source>
</reference>
<comment type="caution">
    <text evidence="2">The sequence shown here is derived from an EMBL/GenBank/DDBJ whole genome shotgun (WGS) entry which is preliminary data.</text>
</comment>
<dbReference type="EMBL" id="JAQQAF010000004">
    <property type="protein sequence ID" value="KAJ8491908.1"/>
    <property type="molecule type" value="Genomic_DNA"/>
</dbReference>
<protein>
    <submittedName>
        <fullName evidence="2">Uncharacterized protein</fullName>
    </submittedName>
</protein>
<sequence length="69" mass="7624">MATQLPVTRFVIRLARKVGTTFAIRTPPSKPNALTRSQRPPGIPPHLQLRGPFENAGGDWLVEIWCTGC</sequence>
<name>A0AAV8R7X6_ENSVE</name>
<dbReference type="AlphaFoldDB" id="A0AAV8R7X6"/>
<feature type="region of interest" description="Disordered" evidence="1">
    <location>
        <begin position="25"/>
        <end position="46"/>
    </location>
</feature>
<proteinExistence type="predicted"/>
<evidence type="ECO:0000313" key="2">
    <source>
        <dbReference type="EMBL" id="KAJ8491908.1"/>
    </source>
</evidence>
<evidence type="ECO:0000256" key="1">
    <source>
        <dbReference type="SAM" id="MobiDB-lite"/>
    </source>
</evidence>
<organism evidence="2 3">
    <name type="scientific">Ensete ventricosum</name>
    <name type="common">Abyssinian banana</name>
    <name type="synonym">Musa ensete</name>
    <dbReference type="NCBI Taxonomy" id="4639"/>
    <lineage>
        <taxon>Eukaryota</taxon>
        <taxon>Viridiplantae</taxon>
        <taxon>Streptophyta</taxon>
        <taxon>Embryophyta</taxon>
        <taxon>Tracheophyta</taxon>
        <taxon>Spermatophyta</taxon>
        <taxon>Magnoliopsida</taxon>
        <taxon>Liliopsida</taxon>
        <taxon>Zingiberales</taxon>
        <taxon>Musaceae</taxon>
        <taxon>Ensete</taxon>
    </lineage>
</organism>
<accession>A0AAV8R7X6</accession>
<gene>
    <name evidence="2" type="ORF">OPV22_013629</name>
</gene>
<dbReference type="Proteomes" id="UP001222027">
    <property type="component" value="Unassembled WGS sequence"/>
</dbReference>